<evidence type="ECO:0000313" key="2">
    <source>
        <dbReference type="EMBL" id="OXR41355.1"/>
    </source>
</evidence>
<gene>
    <name evidence="2" type="ORF">B7C42_06498</name>
</gene>
<reference evidence="2 3" key="1">
    <citation type="submission" date="2017-07" db="EMBL/GenBank/DDBJ databases">
        <title>First draft Genome Sequence of Nocardia cerradoensis isolated from human infection.</title>
        <authorList>
            <person name="Carrasco G."/>
        </authorList>
    </citation>
    <scope>NUCLEOTIDE SEQUENCE [LARGE SCALE GENOMIC DNA]</scope>
    <source>
        <strain evidence="2 3">CNM20130759</strain>
    </source>
</reference>
<dbReference type="Pfam" id="PF05076">
    <property type="entry name" value="SUFU"/>
    <property type="match status" value="1"/>
</dbReference>
<proteinExistence type="predicted"/>
<dbReference type="AlphaFoldDB" id="A0A231GXR1"/>
<keyword evidence="3" id="KW-1185">Reference proteome</keyword>
<dbReference type="EMBL" id="NGAF01000020">
    <property type="protein sequence ID" value="OXR41355.1"/>
    <property type="molecule type" value="Genomic_DNA"/>
</dbReference>
<dbReference type="Proteomes" id="UP000215506">
    <property type="component" value="Unassembled WGS sequence"/>
</dbReference>
<comment type="caution">
    <text evidence="2">The sequence shown here is derived from an EMBL/GenBank/DDBJ whole genome shotgun (WGS) entry which is preliminary data.</text>
</comment>
<protein>
    <recommendedName>
        <fullName evidence="1">Suppressor of fused-like domain-containing protein</fullName>
    </recommendedName>
</protein>
<accession>A0A231GXR1</accession>
<evidence type="ECO:0000313" key="3">
    <source>
        <dbReference type="Proteomes" id="UP000215506"/>
    </source>
</evidence>
<evidence type="ECO:0000259" key="1">
    <source>
        <dbReference type="Pfam" id="PF05076"/>
    </source>
</evidence>
<name>A0A231GXR1_9NOCA</name>
<dbReference type="InterPro" id="IPR020941">
    <property type="entry name" value="SUFU-like_domain"/>
</dbReference>
<dbReference type="RefSeq" id="WP_094027583.1">
    <property type="nucleotide sequence ID" value="NZ_NGAF01000020.1"/>
</dbReference>
<sequence>MELDQVRSAVLTHFGIPRTGPGFDDTRFDSASVTFLGLEPIDILRIPDGEFVHYVTLGGSRHPMTDSAAALADPVRGPRAELVLTLRGGAGAQAGLPRGLGVLIAAPAVEGVVLQPDALLDLGEPLWHNAPFTAVLLGEAAIAEVPLPEPADPVRFLSVAPITATEAAWVRVRGAAALREAWTEAGIDIRDPHRSAANL</sequence>
<feature type="domain" description="Suppressor of fused-like" evidence="1">
    <location>
        <begin position="38"/>
        <end position="194"/>
    </location>
</feature>
<organism evidence="2 3">
    <name type="scientific">Nocardia cerradoensis</name>
    <dbReference type="NCBI Taxonomy" id="85688"/>
    <lineage>
        <taxon>Bacteria</taxon>
        <taxon>Bacillati</taxon>
        <taxon>Actinomycetota</taxon>
        <taxon>Actinomycetes</taxon>
        <taxon>Mycobacteriales</taxon>
        <taxon>Nocardiaceae</taxon>
        <taxon>Nocardia</taxon>
    </lineage>
</organism>